<dbReference type="PANTHER" id="PTHR13929:SF0">
    <property type="entry name" value="UBIA PRENYLTRANSFERASE DOMAIN-CONTAINING PROTEIN 1"/>
    <property type="match status" value="1"/>
</dbReference>
<feature type="transmembrane region" description="Helical" evidence="8">
    <location>
        <begin position="147"/>
        <end position="166"/>
    </location>
</feature>
<comment type="caution">
    <text evidence="10">The sequence shown here is derived from an EMBL/GenBank/DDBJ whole genome shotgun (WGS) entry which is preliminary data.</text>
</comment>
<comment type="subcellular location">
    <subcellularLocation>
        <location evidence="8">Cell membrane</location>
        <topology evidence="8">Multi-pass membrane protein</topology>
    </subcellularLocation>
    <subcellularLocation>
        <location evidence="1">Membrane</location>
        <topology evidence="1">Multi-pass membrane protein</topology>
    </subcellularLocation>
</comment>
<evidence type="ECO:0000313" key="10">
    <source>
        <dbReference type="EMBL" id="GKU24555.1"/>
    </source>
</evidence>
<evidence type="ECO:0000256" key="7">
    <source>
        <dbReference type="ARBA" id="ARBA00023136"/>
    </source>
</evidence>
<dbReference type="Gene3D" id="1.10.357.140">
    <property type="entry name" value="UbiA prenyltransferase"/>
    <property type="match status" value="1"/>
</dbReference>
<keyword evidence="6 8" id="KW-1133">Transmembrane helix</keyword>
<evidence type="ECO:0000256" key="8">
    <source>
        <dbReference type="HAMAP-Rule" id="MF_01937"/>
    </source>
</evidence>
<evidence type="ECO:0000256" key="1">
    <source>
        <dbReference type="ARBA" id="ARBA00004141"/>
    </source>
</evidence>
<dbReference type="PANTHER" id="PTHR13929">
    <property type="entry name" value="1,4-DIHYDROXY-2-NAPHTHOATE OCTAPRENYLTRANSFERASE"/>
    <property type="match status" value="1"/>
</dbReference>
<dbReference type="InterPro" id="IPR004657">
    <property type="entry name" value="MenA"/>
</dbReference>
<dbReference type="GO" id="GO:0005886">
    <property type="term" value="C:plasma membrane"/>
    <property type="evidence" value="ECO:0007669"/>
    <property type="project" value="UniProtKB-SubCell"/>
</dbReference>
<comment type="catalytic activity">
    <reaction evidence="8">
        <text>an all-trans-polyprenyl diphosphate + 1,4-dihydroxy-2-naphthoate + H(+) = a 2-demethylmenaquinol + CO2 + diphosphate</text>
        <dbReference type="Rhea" id="RHEA:26478"/>
        <dbReference type="Rhea" id="RHEA-COMP:9563"/>
        <dbReference type="Rhea" id="RHEA-COMP:9564"/>
        <dbReference type="ChEBI" id="CHEBI:11173"/>
        <dbReference type="ChEBI" id="CHEBI:15378"/>
        <dbReference type="ChEBI" id="CHEBI:16526"/>
        <dbReference type="ChEBI" id="CHEBI:33019"/>
        <dbReference type="ChEBI" id="CHEBI:55437"/>
        <dbReference type="ChEBI" id="CHEBI:58914"/>
        <dbReference type="EC" id="2.5.1.74"/>
    </reaction>
</comment>
<dbReference type="Pfam" id="PF01040">
    <property type="entry name" value="UbiA"/>
    <property type="match status" value="1"/>
</dbReference>
<feature type="transmembrane region" description="Helical" evidence="8">
    <location>
        <begin position="172"/>
        <end position="193"/>
    </location>
</feature>
<dbReference type="NCBIfam" id="TIGR00751">
    <property type="entry name" value="menA"/>
    <property type="match status" value="1"/>
</dbReference>
<dbReference type="GO" id="GO:0042371">
    <property type="term" value="P:vitamin K biosynthetic process"/>
    <property type="evidence" value="ECO:0007669"/>
    <property type="project" value="TreeGrafter"/>
</dbReference>
<dbReference type="InterPro" id="IPR044878">
    <property type="entry name" value="UbiA_sf"/>
</dbReference>
<dbReference type="EMBL" id="BQXY01000002">
    <property type="protein sequence ID" value="GKU24555.1"/>
    <property type="molecule type" value="Genomic_DNA"/>
</dbReference>
<keyword evidence="2 8" id="KW-0474">Menaquinone biosynthesis</keyword>
<reference evidence="10" key="1">
    <citation type="journal article" date="2023" name="Int. J. Syst. Evol. Microbiol.">
        <title>&lt;i&gt;Clostridium folliculivorans&lt;/i&gt; sp. nov., isolated from soil samples of an organic paddy in Japan.</title>
        <authorList>
            <person name="Tazawa J."/>
            <person name="Kobayashi H."/>
            <person name="Tanizawa Y."/>
            <person name="Uchino A."/>
            <person name="Tanaka F."/>
            <person name="Urashima Y."/>
            <person name="Miura S."/>
            <person name="Sakamoto M."/>
            <person name="Ohkuma M."/>
            <person name="Tohno M."/>
        </authorList>
    </citation>
    <scope>NUCLEOTIDE SEQUENCE</scope>
    <source>
        <strain evidence="10">D1-1</strain>
    </source>
</reference>
<evidence type="ECO:0000256" key="9">
    <source>
        <dbReference type="NCBIfam" id="TIGR00751"/>
    </source>
</evidence>
<dbReference type="PIRSF" id="PIRSF005355">
    <property type="entry name" value="UBIAD1"/>
    <property type="match status" value="1"/>
</dbReference>
<evidence type="ECO:0000256" key="6">
    <source>
        <dbReference type="ARBA" id="ARBA00022989"/>
    </source>
</evidence>
<keyword evidence="4 8" id="KW-0808">Transferase</keyword>
<keyword evidence="7 8" id="KW-0472">Membrane</keyword>
<keyword evidence="3 8" id="KW-1003">Cell membrane</keyword>
<gene>
    <name evidence="10" type="primary">menA_1</name>
    <name evidence="8" type="synonym">menA</name>
    <name evidence="10" type="ORF">CFOLD11_13810</name>
</gene>
<feature type="transmembrane region" description="Helical" evidence="8">
    <location>
        <begin position="17"/>
        <end position="36"/>
    </location>
</feature>
<comment type="pathway">
    <text evidence="8">Quinol/quinone metabolism; menaquinone biosynthesis; menaquinol from 1,4-dihydroxy-2-naphthoate: step 1/2.</text>
</comment>
<evidence type="ECO:0000256" key="5">
    <source>
        <dbReference type="ARBA" id="ARBA00022692"/>
    </source>
</evidence>
<name>A0A9W6D9P7_9CLOT</name>
<dbReference type="EC" id="2.5.1.74" evidence="8 9"/>
<accession>A0A9W6D9P7</accession>
<dbReference type="GO" id="GO:0009234">
    <property type="term" value="P:menaquinone biosynthetic process"/>
    <property type="evidence" value="ECO:0007669"/>
    <property type="project" value="UniProtKB-UniRule"/>
</dbReference>
<feature type="transmembrane region" description="Helical" evidence="8">
    <location>
        <begin position="221"/>
        <end position="242"/>
    </location>
</feature>
<feature type="transmembrane region" description="Helical" evidence="8">
    <location>
        <begin position="97"/>
        <end position="113"/>
    </location>
</feature>
<keyword evidence="5 8" id="KW-0812">Transmembrane</keyword>
<proteinExistence type="inferred from homology"/>
<evidence type="ECO:0000256" key="2">
    <source>
        <dbReference type="ARBA" id="ARBA00022428"/>
    </source>
</evidence>
<dbReference type="AlphaFoldDB" id="A0A9W6D9P7"/>
<dbReference type="InterPro" id="IPR026046">
    <property type="entry name" value="UBIAD1"/>
</dbReference>
<sequence>MNVINTKSKMLIRAARPFSLTGSVIPVTLGAMLAIHQSKFSIVYFIFSVIGIILLQASINLLNDHDDFINKVDTKDSYCSSGVVVEGLITANEVKKAGIIALVLGCIVGLLLGYFRGSMILIIGLVGAICGYFYTGKPLALKYRGLGAPLVFVIFGPLMTLGSYYVQAQELGLKPLLISIPVGLLTTAILHANDIRDIRNDSKAGIKTLSIVVGRKNADRIYISLIVFAYISIPLISFYNYIPYLSLICLLTIPKAAKNIKKLTSSNNENKIIADLDKETAKLQSQFGVLLILSMLVSIAIL</sequence>
<dbReference type="CDD" id="cd13962">
    <property type="entry name" value="PT_UbiA_UBIAD1"/>
    <property type="match status" value="1"/>
</dbReference>
<protein>
    <recommendedName>
        <fullName evidence="8 9">1,4-dihydroxy-2-naphthoate octaprenyltransferase</fullName>
        <shortName evidence="8">DHNA-octaprenyltransferase</shortName>
        <ecNumber evidence="8 9">2.5.1.74</ecNumber>
    </recommendedName>
</protein>
<dbReference type="Proteomes" id="UP001057868">
    <property type="component" value="Unassembled WGS sequence"/>
</dbReference>
<keyword evidence="11" id="KW-1185">Reference proteome</keyword>
<dbReference type="GO" id="GO:0046428">
    <property type="term" value="F:1,4-dihydroxy-2-naphthoate polyprenyltransferase activity"/>
    <property type="evidence" value="ECO:0007669"/>
    <property type="project" value="UniProtKB-UniRule"/>
</dbReference>
<feature type="transmembrane region" description="Helical" evidence="8">
    <location>
        <begin position="119"/>
        <end position="135"/>
    </location>
</feature>
<comment type="function">
    <text evidence="8">Conversion of 1,4-dihydroxy-2-naphthoate (DHNA) to demethylmenaquinone (DMK).</text>
</comment>
<organism evidence="10 11">
    <name type="scientific">Clostridium folliculivorans</name>
    <dbReference type="NCBI Taxonomy" id="2886038"/>
    <lineage>
        <taxon>Bacteria</taxon>
        <taxon>Bacillati</taxon>
        <taxon>Bacillota</taxon>
        <taxon>Clostridia</taxon>
        <taxon>Eubacteriales</taxon>
        <taxon>Clostridiaceae</taxon>
        <taxon>Clostridium</taxon>
    </lineage>
</organism>
<comment type="similarity">
    <text evidence="8">Belongs to the MenA family. Type 1 subfamily.</text>
</comment>
<evidence type="ECO:0000256" key="3">
    <source>
        <dbReference type="ARBA" id="ARBA00022475"/>
    </source>
</evidence>
<evidence type="ECO:0000256" key="4">
    <source>
        <dbReference type="ARBA" id="ARBA00022679"/>
    </source>
</evidence>
<feature type="transmembrane region" description="Helical" evidence="8">
    <location>
        <begin position="42"/>
        <end position="62"/>
    </location>
</feature>
<evidence type="ECO:0000313" key="11">
    <source>
        <dbReference type="Proteomes" id="UP001057868"/>
    </source>
</evidence>
<dbReference type="HAMAP" id="MF_01937">
    <property type="entry name" value="MenA_1"/>
    <property type="match status" value="1"/>
</dbReference>
<dbReference type="InterPro" id="IPR000537">
    <property type="entry name" value="UbiA_prenyltransferase"/>
</dbReference>